<dbReference type="PANTHER" id="PTHR47990">
    <property type="entry name" value="2-OXOGLUTARATE (2OG) AND FE(II)-DEPENDENT OXYGENASE SUPERFAMILY PROTEIN-RELATED"/>
    <property type="match status" value="1"/>
</dbReference>
<reference evidence="13" key="2">
    <citation type="journal article" date="2018" name="BMC Genomics">
        <title>A manually annotated Actinidia chinensis var. chinensis (kiwifruit) genome highlights the challenges associated with draft genomes and gene prediction in plants.</title>
        <authorList>
            <person name="Pilkington S.M."/>
            <person name="Crowhurst R."/>
            <person name="Hilario E."/>
            <person name="Nardozza S."/>
            <person name="Fraser L."/>
            <person name="Peng Y."/>
            <person name="Gunaseelan K."/>
            <person name="Simpson R."/>
            <person name="Tahir J."/>
            <person name="Deroles S.C."/>
            <person name="Templeton K."/>
            <person name="Luo Z."/>
            <person name="Davy M."/>
            <person name="Cheng C."/>
            <person name="McNeilage M."/>
            <person name="Scaglione D."/>
            <person name="Liu Y."/>
            <person name="Zhang Q."/>
            <person name="Datson P."/>
            <person name="De Silva N."/>
            <person name="Gardiner S.E."/>
            <person name="Bassett H."/>
            <person name="Chagne D."/>
            <person name="McCallum J."/>
            <person name="Dzierzon H."/>
            <person name="Deng C."/>
            <person name="Wang Y.Y."/>
            <person name="Barron L."/>
            <person name="Manako K."/>
            <person name="Bowen J."/>
            <person name="Foster T.M."/>
            <person name="Erridge Z.A."/>
            <person name="Tiffin H."/>
            <person name="Waite C.N."/>
            <person name="Davies K.M."/>
            <person name="Grierson E.P."/>
            <person name="Laing W.A."/>
            <person name="Kirk R."/>
            <person name="Chen X."/>
            <person name="Wood M."/>
            <person name="Montefiori M."/>
            <person name="Brummell D.A."/>
            <person name="Schwinn K.E."/>
            <person name="Catanach A."/>
            <person name="Fullerton C."/>
            <person name="Li D."/>
            <person name="Meiyalaghan S."/>
            <person name="Nieuwenhuizen N."/>
            <person name="Read N."/>
            <person name="Prakash R."/>
            <person name="Hunter D."/>
            <person name="Zhang H."/>
            <person name="McKenzie M."/>
            <person name="Knabel M."/>
            <person name="Harris A."/>
            <person name="Allan A.C."/>
            <person name="Gleave A."/>
            <person name="Chen A."/>
            <person name="Janssen B.J."/>
            <person name="Plunkett B."/>
            <person name="Ampomah-Dwamena C."/>
            <person name="Voogd C."/>
            <person name="Leif D."/>
            <person name="Lafferty D."/>
            <person name="Souleyre E.J.F."/>
            <person name="Varkonyi-Gasic E."/>
            <person name="Gambi F."/>
            <person name="Hanley J."/>
            <person name="Yao J.L."/>
            <person name="Cheung J."/>
            <person name="David K.M."/>
            <person name="Warren B."/>
            <person name="Marsh K."/>
            <person name="Snowden K.C."/>
            <person name="Lin-Wang K."/>
            <person name="Brian L."/>
            <person name="Martinez-Sanchez M."/>
            <person name="Wang M."/>
            <person name="Ileperuma N."/>
            <person name="Macnee N."/>
            <person name="Campin R."/>
            <person name="McAtee P."/>
            <person name="Drummond R.S.M."/>
            <person name="Espley R.V."/>
            <person name="Ireland H.S."/>
            <person name="Wu R."/>
            <person name="Atkinson R.G."/>
            <person name="Karunairetnam S."/>
            <person name="Bulley S."/>
            <person name="Chunkath S."/>
            <person name="Hanley Z."/>
            <person name="Storey R."/>
            <person name="Thrimawithana A.H."/>
            <person name="Thomson S."/>
            <person name="David C."/>
            <person name="Testolin R."/>
            <person name="Huang H."/>
            <person name="Hellens R.P."/>
            <person name="Schaffer R.J."/>
        </authorList>
    </citation>
    <scope>NUCLEOTIDE SEQUENCE [LARGE SCALE GENOMIC DNA]</scope>
    <source>
        <strain evidence="13">cv. Red5</strain>
    </source>
</reference>
<dbReference type="Pfam" id="PF14226">
    <property type="entry name" value="DIOX_N"/>
    <property type="match status" value="1"/>
</dbReference>
<sequence length="364" mass="40927">MSNLCEVYRKTPLKPHHIIPLDFQSVESVPDSHVWSDCDDYNPTEILNSHLWPESHKFRIQDEHIVPNEHPSIPIIDLTDSNAADYVGQACQTWGIFHVTNHGLPLGLFEDVESEARRLFSLPSQQKMKALRSPGGATGYGSARMAPFFSKSMWHEGFTIMGSSVDHARVLWPNDYKRFCEVMDEYQKQMKALAHKLFLMILKSMGLSEEEQNWALMVQSNESNALQLNSYPPCPDPTRTVGLAPHTDSLLLTILHQSDSDGLEVLQDGAGWVRVHRAPGSLTINVGDLMHVFSNGKFKSVCHRAVVKRTHHRVSIAYFSGLPADSVVGPLSKLGPPRYRALTVEEYLGMKAQHLDRALSLIRI</sequence>
<evidence type="ECO:0000256" key="8">
    <source>
        <dbReference type="ARBA" id="ARBA00061560"/>
    </source>
</evidence>
<name>A0A2R6Q2T7_ACTCC</name>
<dbReference type="Gene3D" id="2.60.120.330">
    <property type="entry name" value="B-lactam Antibiotic, Isopenicillin N Synthase, Chain"/>
    <property type="match status" value="1"/>
</dbReference>
<accession>A0A2R6Q2T7</accession>
<reference evidence="12 13" key="1">
    <citation type="submission" date="2017-07" db="EMBL/GenBank/DDBJ databases">
        <title>An improved, manually edited Actinidia chinensis var. chinensis (kiwifruit) genome highlights the challenges associated with draft genomes and gene prediction in plants.</title>
        <authorList>
            <person name="Pilkington S."/>
            <person name="Crowhurst R."/>
            <person name="Hilario E."/>
            <person name="Nardozza S."/>
            <person name="Fraser L."/>
            <person name="Peng Y."/>
            <person name="Gunaseelan K."/>
            <person name="Simpson R."/>
            <person name="Tahir J."/>
            <person name="Deroles S."/>
            <person name="Templeton K."/>
            <person name="Luo Z."/>
            <person name="Davy M."/>
            <person name="Cheng C."/>
            <person name="Mcneilage M."/>
            <person name="Scaglione D."/>
            <person name="Liu Y."/>
            <person name="Zhang Q."/>
            <person name="Datson P."/>
            <person name="De Silva N."/>
            <person name="Gardiner S."/>
            <person name="Bassett H."/>
            <person name="Chagne D."/>
            <person name="Mccallum J."/>
            <person name="Dzierzon H."/>
            <person name="Deng C."/>
            <person name="Wang Y.-Y."/>
            <person name="Barron N."/>
            <person name="Manako K."/>
            <person name="Bowen J."/>
            <person name="Foster T."/>
            <person name="Erridge Z."/>
            <person name="Tiffin H."/>
            <person name="Waite C."/>
            <person name="Davies K."/>
            <person name="Grierson E."/>
            <person name="Laing W."/>
            <person name="Kirk R."/>
            <person name="Chen X."/>
            <person name="Wood M."/>
            <person name="Montefiori M."/>
            <person name="Brummell D."/>
            <person name="Schwinn K."/>
            <person name="Catanach A."/>
            <person name="Fullerton C."/>
            <person name="Li D."/>
            <person name="Meiyalaghan S."/>
            <person name="Nieuwenhuizen N."/>
            <person name="Read N."/>
            <person name="Prakash R."/>
            <person name="Hunter D."/>
            <person name="Zhang H."/>
            <person name="Mckenzie M."/>
            <person name="Knabel M."/>
            <person name="Harris A."/>
            <person name="Allan A."/>
            <person name="Chen A."/>
            <person name="Janssen B."/>
            <person name="Plunkett B."/>
            <person name="Dwamena C."/>
            <person name="Voogd C."/>
            <person name="Leif D."/>
            <person name="Lafferty D."/>
            <person name="Souleyre E."/>
            <person name="Varkonyi-Gasic E."/>
            <person name="Gambi F."/>
            <person name="Hanley J."/>
            <person name="Yao J.-L."/>
            <person name="Cheung J."/>
            <person name="David K."/>
            <person name="Warren B."/>
            <person name="Marsh K."/>
            <person name="Snowden K."/>
            <person name="Lin-Wang K."/>
            <person name="Brian L."/>
            <person name="Martinez-Sanchez M."/>
            <person name="Wang M."/>
            <person name="Ileperuma N."/>
            <person name="Macnee N."/>
            <person name="Campin R."/>
            <person name="Mcatee P."/>
            <person name="Drummond R."/>
            <person name="Espley R."/>
            <person name="Ireland H."/>
            <person name="Wu R."/>
            <person name="Atkinson R."/>
            <person name="Karunairetnam S."/>
            <person name="Bulley S."/>
            <person name="Chunkath S."/>
            <person name="Hanley Z."/>
            <person name="Storey R."/>
            <person name="Thrimawithana A."/>
            <person name="Thomson S."/>
            <person name="David C."/>
            <person name="Testolin R."/>
        </authorList>
    </citation>
    <scope>NUCLEOTIDE SEQUENCE [LARGE SCALE GENOMIC DNA]</scope>
    <source>
        <strain evidence="13">cv. Red5</strain>
        <tissue evidence="12">Young leaf</tissue>
    </source>
</reference>
<keyword evidence="5 10" id="KW-0560">Oxidoreductase</keyword>
<evidence type="ECO:0000256" key="2">
    <source>
        <dbReference type="ARBA" id="ARBA00004972"/>
    </source>
</evidence>
<comment type="pathway">
    <text evidence="2">Hormone biosynthesis.</text>
</comment>
<evidence type="ECO:0000259" key="11">
    <source>
        <dbReference type="PROSITE" id="PS51471"/>
    </source>
</evidence>
<evidence type="ECO:0000256" key="5">
    <source>
        <dbReference type="ARBA" id="ARBA00023002"/>
    </source>
</evidence>
<dbReference type="GO" id="GO:0016707">
    <property type="term" value="F:gibberellin 3-beta-dioxygenase activity"/>
    <property type="evidence" value="ECO:0007669"/>
    <property type="project" value="UniProtKB-EC"/>
</dbReference>
<dbReference type="STRING" id="1590841.A0A2R6Q2T7"/>
<dbReference type="EMBL" id="NKQK01000020">
    <property type="protein sequence ID" value="PSS01160.1"/>
    <property type="molecule type" value="Genomic_DNA"/>
</dbReference>
<proteinExistence type="inferred from homology"/>
<gene>
    <name evidence="12" type="ORF">CEY00_Acc22518</name>
</gene>
<dbReference type="InterPro" id="IPR050231">
    <property type="entry name" value="Iron_ascorbate_oxido_reductase"/>
</dbReference>
<organism evidence="12 13">
    <name type="scientific">Actinidia chinensis var. chinensis</name>
    <name type="common">Chinese soft-hair kiwi</name>
    <dbReference type="NCBI Taxonomy" id="1590841"/>
    <lineage>
        <taxon>Eukaryota</taxon>
        <taxon>Viridiplantae</taxon>
        <taxon>Streptophyta</taxon>
        <taxon>Embryophyta</taxon>
        <taxon>Tracheophyta</taxon>
        <taxon>Spermatophyta</taxon>
        <taxon>Magnoliopsida</taxon>
        <taxon>eudicotyledons</taxon>
        <taxon>Gunneridae</taxon>
        <taxon>Pentapetalae</taxon>
        <taxon>asterids</taxon>
        <taxon>Ericales</taxon>
        <taxon>Actinidiaceae</taxon>
        <taxon>Actinidia</taxon>
    </lineage>
</organism>
<dbReference type="OrthoDB" id="288590at2759"/>
<evidence type="ECO:0000256" key="10">
    <source>
        <dbReference type="RuleBase" id="RU003682"/>
    </source>
</evidence>
<dbReference type="GO" id="GO:0009686">
    <property type="term" value="P:gibberellin biosynthetic process"/>
    <property type="evidence" value="ECO:0007669"/>
    <property type="project" value="UniProtKB-ARBA"/>
</dbReference>
<evidence type="ECO:0000313" key="13">
    <source>
        <dbReference type="Proteomes" id="UP000241394"/>
    </source>
</evidence>
<dbReference type="InterPro" id="IPR005123">
    <property type="entry name" value="Oxoglu/Fe-dep_dioxygenase_dom"/>
</dbReference>
<dbReference type="Pfam" id="PF03171">
    <property type="entry name" value="2OG-FeII_Oxy"/>
    <property type="match status" value="1"/>
</dbReference>
<evidence type="ECO:0000256" key="9">
    <source>
        <dbReference type="ARBA" id="ARBA00066695"/>
    </source>
</evidence>
<dbReference type="InterPro" id="IPR044861">
    <property type="entry name" value="IPNS-like_FE2OG_OXY"/>
</dbReference>
<dbReference type="Proteomes" id="UP000241394">
    <property type="component" value="Chromosome LG20"/>
</dbReference>
<dbReference type="SUPFAM" id="SSF51197">
    <property type="entry name" value="Clavaminate synthase-like"/>
    <property type="match status" value="1"/>
</dbReference>
<comment type="similarity">
    <text evidence="8">Belongs to the iron/ascorbate-dependent oxidoreductase family. GA3OX subfamily.</text>
</comment>
<evidence type="ECO:0000313" key="12">
    <source>
        <dbReference type="EMBL" id="PSS01160.1"/>
    </source>
</evidence>
<dbReference type="FunFam" id="2.60.120.330:FF:000013">
    <property type="entry name" value="Gibberellin 3-beta-dioxygenase 1"/>
    <property type="match status" value="1"/>
</dbReference>
<dbReference type="InterPro" id="IPR027443">
    <property type="entry name" value="IPNS-like_sf"/>
</dbReference>
<evidence type="ECO:0000256" key="7">
    <source>
        <dbReference type="ARBA" id="ARBA00037909"/>
    </source>
</evidence>
<dbReference type="OMA" id="NSRFRCA"/>
<evidence type="ECO:0000256" key="3">
    <source>
        <dbReference type="ARBA" id="ARBA00022723"/>
    </source>
</evidence>
<evidence type="ECO:0000256" key="6">
    <source>
        <dbReference type="ARBA" id="ARBA00023004"/>
    </source>
</evidence>
<comment type="caution">
    <text evidence="12">The sequence shown here is derived from an EMBL/GenBank/DDBJ whole genome shotgun (WGS) entry which is preliminary data.</text>
</comment>
<evidence type="ECO:0000256" key="4">
    <source>
        <dbReference type="ARBA" id="ARBA00022964"/>
    </source>
</evidence>
<dbReference type="InParanoid" id="A0A2R6Q2T7"/>
<evidence type="ECO:0000256" key="1">
    <source>
        <dbReference type="ARBA" id="ARBA00001961"/>
    </source>
</evidence>
<keyword evidence="6 10" id="KW-0408">Iron</keyword>
<dbReference type="InterPro" id="IPR026992">
    <property type="entry name" value="DIOX_N"/>
</dbReference>
<comment type="cofactor">
    <cofactor evidence="1">
        <name>L-ascorbate</name>
        <dbReference type="ChEBI" id="CHEBI:38290"/>
    </cofactor>
</comment>
<dbReference type="AlphaFoldDB" id="A0A2R6Q2T7"/>
<comment type="pathway">
    <text evidence="7">Plant hormone biosynthesis; gibberellin biosynthesis.</text>
</comment>
<protein>
    <recommendedName>
        <fullName evidence="9">gibberellin 3beta-dioxygenase</fullName>
        <ecNumber evidence="9">1.14.11.15</ecNumber>
    </recommendedName>
</protein>
<feature type="domain" description="Fe2OG dioxygenase" evidence="11">
    <location>
        <begin position="222"/>
        <end position="322"/>
    </location>
</feature>
<keyword evidence="3 10" id="KW-0479">Metal-binding</keyword>
<keyword evidence="4 12" id="KW-0223">Dioxygenase</keyword>
<keyword evidence="13" id="KW-1185">Reference proteome</keyword>
<dbReference type="Gramene" id="PSS01160">
    <property type="protein sequence ID" value="PSS01160"/>
    <property type="gene ID" value="CEY00_Acc22518"/>
</dbReference>
<dbReference type="PROSITE" id="PS51471">
    <property type="entry name" value="FE2OG_OXY"/>
    <property type="match status" value="1"/>
</dbReference>
<dbReference type="EC" id="1.14.11.15" evidence="9"/>
<dbReference type="GO" id="GO:0046872">
    <property type="term" value="F:metal ion binding"/>
    <property type="evidence" value="ECO:0007669"/>
    <property type="project" value="UniProtKB-KW"/>
</dbReference>